<keyword evidence="1" id="KW-0472">Membrane</keyword>
<reference evidence="2 3" key="1">
    <citation type="submission" date="2016-10" db="EMBL/GenBank/DDBJ databases">
        <authorList>
            <person name="Varghese N."/>
            <person name="Submissions S."/>
        </authorList>
    </citation>
    <scope>NUCLEOTIDE SEQUENCE [LARGE SCALE GENOMIC DNA]</scope>
    <source>
        <strain evidence="2 3">DSM 21619</strain>
    </source>
</reference>
<evidence type="ECO:0000256" key="1">
    <source>
        <dbReference type="SAM" id="Phobius"/>
    </source>
</evidence>
<keyword evidence="1" id="KW-1133">Transmembrane helix</keyword>
<evidence type="ECO:0000313" key="2">
    <source>
        <dbReference type="EMBL" id="SEM69700.1"/>
    </source>
</evidence>
<dbReference type="EMBL" id="FOCD01000001">
    <property type="protein sequence ID" value="SEM69700.1"/>
    <property type="molecule type" value="Genomic_DNA"/>
</dbReference>
<feature type="transmembrane region" description="Helical" evidence="1">
    <location>
        <begin position="12"/>
        <end position="30"/>
    </location>
</feature>
<organism evidence="2 3">
    <name type="scientific">Terribacillus saccharophilus</name>
    <dbReference type="NCBI Taxonomy" id="361277"/>
    <lineage>
        <taxon>Bacteria</taxon>
        <taxon>Bacillati</taxon>
        <taxon>Bacillota</taxon>
        <taxon>Bacilli</taxon>
        <taxon>Bacillales</taxon>
        <taxon>Bacillaceae</taxon>
        <taxon>Terribacillus</taxon>
    </lineage>
</organism>
<keyword evidence="1" id="KW-0812">Transmembrane</keyword>
<name>A0AAX2ECD1_9BACI</name>
<gene>
    <name evidence="2" type="ORF">SAMN04489762_0784</name>
</gene>
<protein>
    <submittedName>
        <fullName evidence="2">Uncharacterized protein</fullName>
    </submittedName>
</protein>
<sequence>MFKKLAKSDLFYYVLFGFTLFFLYFTLIMSV</sequence>
<evidence type="ECO:0000313" key="3">
    <source>
        <dbReference type="Proteomes" id="UP000199735"/>
    </source>
</evidence>
<dbReference type="AlphaFoldDB" id="A0AAX2ECD1"/>
<dbReference type="Proteomes" id="UP000199735">
    <property type="component" value="Unassembled WGS sequence"/>
</dbReference>
<proteinExistence type="predicted"/>
<accession>A0AAX2ECD1</accession>
<comment type="caution">
    <text evidence="2">The sequence shown here is derived from an EMBL/GenBank/DDBJ whole genome shotgun (WGS) entry which is preliminary data.</text>
</comment>